<evidence type="ECO:0000256" key="2">
    <source>
        <dbReference type="ARBA" id="ARBA00013850"/>
    </source>
</evidence>
<comment type="similarity">
    <text evidence="1">Belongs to the AATF family.</text>
</comment>
<dbReference type="Pfam" id="PF08164">
    <property type="entry name" value="TRAUB"/>
    <property type="match status" value="1"/>
</dbReference>
<feature type="compositionally biased region" description="Basic and acidic residues" evidence="3">
    <location>
        <begin position="105"/>
        <end position="114"/>
    </location>
</feature>
<dbReference type="GO" id="GO:0005730">
    <property type="term" value="C:nucleolus"/>
    <property type="evidence" value="ECO:0007669"/>
    <property type="project" value="TreeGrafter"/>
</dbReference>
<dbReference type="Pfam" id="PF13339">
    <property type="entry name" value="AATF-Che1"/>
    <property type="match status" value="1"/>
</dbReference>
<evidence type="ECO:0000259" key="5">
    <source>
        <dbReference type="Pfam" id="PF13339"/>
    </source>
</evidence>
<dbReference type="OrthoDB" id="5783963at2759"/>
<dbReference type="AlphaFoldDB" id="A0A9P7YKH1"/>
<evidence type="ECO:0000256" key="1">
    <source>
        <dbReference type="ARBA" id="ARBA00008966"/>
    </source>
</evidence>
<dbReference type="EMBL" id="MU251454">
    <property type="protein sequence ID" value="KAG9234725.1"/>
    <property type="molecule type" value="Genomic_DNA"/>
</dbReference>
<feature type="domain" description="AATF leucine zipper-containing" evidence="5">
    <location>
        <begin position="290"/>
        <end position="410"/>
    </location>
</feature>
<feature type="compositionally biased region" description="Acidic residues" evidence="3">
    <location>
        <begin position="86"/>
        <end position="104"/>
    </location>
</feature>
<dbReference type="PANTHER" id="PTHR15565">
    <property type="entry name" value="AATF PROTEIN APOPTOSIS ANTAGONIZING TRANSCRIPTION FACTOR"/>
    <property type="match status" value="1"/>
</dbReference>
<organism evidence="6 7">
    <name type="scientific">Amylocarpus encephaloides</name>
    <dbReference type="NCBI Taxonomy" id="45428"/>
    <lineage>
        <taxon>Eukaryota</taxon>
        <taxon>Fungi</taxon>
        <taxon>Dikarya</taxon>
        <taxon>Ascomycota</taxon>
        <taxon>Pezizomycotina</taxon>
        <taxon>Leotiomycetes</taxon>
        <taxon>Helotiales</taxon>
        <taxon>Helotiales incertae sedis</taxon>
        <taxon>Amylocarpus</taxon>
    </lineage>
</organism>
<dbReference type="InterPro" id="IPR039223">
    <property type="entry name" value="AATF/Bfr2"/>
</dbReference>
<comment type="caution">
    <text evidence="6">The sequence shown here is derived from an EMBL/GenBank/DDBJ whole genome shotgun (WGS) entry which is preliminary data.</text>
</comment>
<evidence type="ECO:0000313" key="6">
    <source>
        <dbReference type="EMBL" id="KAG9234725.1"/>
    </source>
</evidence>
<dbReference type="InterPro" id="IPR012617">
    <property type="entry name" value="AATF_C"/>
</dbReference>
<dbReference type="PANTHER" id="PTHR15565:SF0">
    <property type="entry name" value="PROTEIN AATF"/>
    <property type="match status" value="1"/>
</dbReference>
<feature type="compositionally biased region" description="Polar residues" evidence="3">
    <location>
        <begin position="216"/>
        <end position="237"/>
    </location>
</feature>
<protein>
    <recommendedName>
        <fullName evidence="2">Protein BFR2</fullName>
    </recommendedName>
</protein>
<dbReference type="Proteomes" id="UP000824998">
    <property type="component" value="Unassembled WGS sequence"/>
</dbReference>
<evidence type="ECO:0000259" key="4">
    <source>
        <dbReference type="Pfam" id="PF08164"/>
    </source>
</evidence>
<accession>A0A9P7YKH1</accession>
<feature type="region of interest" description="Disordered" evidence="3">
    <location>
        <begin position="1"/>
        <end position="51"/>
    </location>
</feature>
<evidence type="ECO:0000313" key="7">
    <source>
        <dbReference type="Proteomes" id="UP000824998"/>
    </source>
</evidence>
<keyword evidence="7" id="KW-1185">Reference proteome</keyword>
<dbReference type="InterPro" id="IPR025160">
    <property type="entry name" value="AATF"/>
</dbReference>
<dbReference type="GO" id="GO:0000462">
    <property type="term" value="P:maturation of SSU-rRNA from tricistronic rRNA transcript (SSU-rRNA, 5.8S rRNA, LSU-rRNA)"/>
    <property type="evidence" value="ECO:0007669"/>
    <property type="project" value="TreeGrafter"/>
</dbReference>
<feature type="compositionally biased region" description="Polar residues" evidence="3">
    <location>
        <begin position="30"/>
        <end position="39"/>
    </location>
</feature>
<feature type="domain" description="Apoptosis-antagonizing transcription factor C-terminal" evidence="4">
    <location>
        <begin position="477"/>
        <end position="563"/>
    </location>
</feature>
<proteinExistence type="inferred from homology"/>
<reference evidence="6" key="1">
    <citation type="journal article" date="2021" name="IMA Fungus">
        <title>Genomic characterization of three marine fungi, including Emericellopsis atlantica sp. nov. with signatures of a generalist lifestyle and marine biomass degradation.</title>
        <authorList>
            <person name="Hagestad O.C."/>
            <person name="Hou L."/>
            <person name="Andersen J.H."/>
            <person name="Hansen E.H."/>
            <person name="Altermark B."/>
            <person name="Li C."/>
            <person name="Kuhnert E."/>
            <person name="Cox R.J."/>
            <person name="Crous P.W."/>
            <person name="Spatafora J.W."/>
            <person name="Lail K."/>
            <person name="Amirebrahimi M."/>
            <person name="Lipzen A."/>
            <person name="Pangilinan J."/>
            <person name="Andreopoulos W."/>
            <person name="Hayes R.D."/>
            <person name="Ng V."/>
            <person name="Grigoriev I.V."/>
            <person name="Jackson S.A."/>
            <person name="Sutton T.D.S."/>
            <person name="Dobson A.D.W."/>
            <person name="Rama T."/>
        </authorList>
    </citation>
    <scope>NUCLEOTIDE SEQUENCE</scope>
    <source>
        <strain evidence="6">TRa018bII</strain>
    </source>
</reference>
<feature type="region of interest" description="Disordered" evidence="3">
    <location>
        <begin position="206"/>
        <end position="260"/>
    </location>
</feature>
<sequence length="595" mass="65663">MGTSRTRAQHFVESAGATPKDFDPEEDNAPHSSGESNSKNSDDGLAGTEHYAEVSKSKLRKLNEIALGPKYAGSRITRHALLNGDGDSDELSEAESESEAEQEQESPKFAHNEDFDLDVDDEDGDIDSDAAFGESGSEKFGNFASRGSGKPRYGVVGKKRHTAADFMIEEDAEGARQIDVGEMDEGILDTAETLFEDSEIEVFSTARQYVDESDSEQFGNGVTKTGSSDEVVTSSEGSEADGTGDDNQSPHEDEDDGDDDEITRRAELRRIMNDEHKTVVATISQAAKADAAKGNAVKEQRKAFDSLLSVRMVLQKALTATNSMSAVEEKEQEDNQPYEAAEQAAVKLWRTLDGLRNELAKATVGTKAGQKRKRGLSSSTISAIMWDKMQEHEVSRINLRQTTLEKWSAKLRGASALPLTRKLNPGTTQSITSVLQDQLASSDHLVRKTKVPRSCAPLQRDQKKLEDSRIYDDGNFYQLLLKELVDQRRVESMNVPVATSDSRNALQWTAVNEVKTKKNVDTKASKGRKMRYTVHEKLQNFMAPEGRGAWEPEAIDRFFGTLLGQKMTLAEDVEQEGEDDKAGLKEDELKLFRSS</sequence>
<feature type="region of interest" description="Disordered" evidence="3">
    <location>
        <begin position="68"/>
        <end position="146"/>
    </location>
</feature>
<feature type="compositionally biased region" description="Acidic residues" evidence="3">
    <location>
        <begin position="115"/>
        <end position="128"/>
    </location>
</feature>
<evidence type="ECO:0000256" key="3">
    <source>
        <dbReference type="SAM" id="MobiDB-lite"/>
    </source>
</evidence>
<gene>
    <name evidence="6" type="ORF">BJ875DRAFT_441032</name>
</gene>
<name>A0A9P7YKH1_9HELO</name>